<evidence type="ECO:0000256" key="1">
    <source>
        <dbReference type="ARBA" id="ARBA00000548"/>
    </source>
</evidence>
<keyword evidence="4" id="KW-0964">Secreted</keyword>
<evidence type="ECO:0000256" key="4">
    <source>
        <dbReference type="ARBA" id="ARBA00022525"/>
    </source>
</evidence>
<dbReference type="Pfam" id="PF13620">
    <property type="entry name" value="CarboxypepD_reg"/>
    <property type="match status" value="3"/>
</dbReference>
<dbReference type="Gene3D" id="2.60.40.1120">
    <property type="entry name" value="Carboxypeptidase-like, regulatory domain"/>
    <property type="match status" value="2"/>
</dbReference>
<dbReference type="EC" id="3.2.1.1" evidence="3"/>
<evidence type="ECO:0000256" key="2">
    <source>
        <dbReference type="ARBA" id="ARBA00007257"/>
    </source>
</evidence>
<evidence type="ECO:0000256" key="6">
    <source>
        <dbReference type="ARBA" id="ARBA00030238"/>
    </source>
</evidence>
<evidence type="ECO:0000256" key="3">
    <source>
        <dbReference type="ARBA" id="ARBA00012595"/>
    </source>
</evidence>
<dbReference type="InterPro" id="IPR013784">
    <property type="entry name" value="Carb-bd-like_fold"/>
</dbReference>
<comment type="similarity">
    <text evidence="2">Belongs to the serine-aspartate repeat-containing protein (SDr) family.</text>
</comment>
<dbReference type="SUPFAM" id="SSF49452">
    <property type="entry name" value="Starch-binding domain-like"/>
    <property type="match status" value="1"/>
</dbReference>
<dbReference type="PANTHER" id="PTHR36108:SF13">
    <property type="entry name" value="COLOSSIN-B-RELATED"/>
    <property type="match status" value="1"/>
</dbReference>
<comment type="caution">
    <text evidence="7">The sequence shown here is derived from an EMBL/GenBank/DDBJ whole genome shotgun (WGS) entry which is preliminary data.</text>
</comment>
<sequence length="241" mass="24109">MHTRSGSGVGGAVITVTGADGSQVDRVPVDGDGRYELNDLRNGKYTLIVTAAGYRPAAGTVAINDVPGAQDFELAGGGLVSGMVRSDGIPVPLAAIVASDVDGHILAQVAADEAGRYRIEGLPDGDTVLTASATGYEPTAEPVGVSALRPSIVDLNLPVQAVVHGVVTAPDGPVVAGATVTAVDGDGRVVATAVTGSDGSYRLTGLPSGDYTVVTSVYEPVAVRVSARAGELSTADVVFGR</sequence>
<keyword evidence="8" id="KW-1185">Reference proteome</keyword>
<reference evidence="7 8" key="1">
    <citation type="submission" date="2024-09" db="EMBL/GenBank/DDBJ databases">
        <authorList>
            <person name="Sun Q."/>
            <person name="Mori K."/>
        </authorList>
    </citation>
    <scope>NUCLEOTIDE SEQUENCE [LARGE SCALE GENOMIC DNA]</scope>
    <source>
        <strain evidence="7 8">TBRC 1432</strain>
    </source>
</reference>
<keyword evidence="5" id="KW-0732">Signal</keyword>
<organism evidence="7 8">
    <name type="scientific">Kutzneria chonburiensis</name>
    <dbReference type="NCBI Taxonomy" id="1483604"/>
    <lineage>
        <taxon>Bacteria</taxon>
        <taxon>Bacillati</taxon>
        <taxon>Actinomycetota</taxon>
        <taxon>Actinomycetes</taxon>
        <taxon>Pseudonocardiales</taxon>
        <taxon>Pseudonocardiaceae</taxon>
        <taxon>Kutzneria</taxon>
    </lineage>
</organism>
<dbReference type="SUPFAM" id="SSF49478">
    <property type="entry name" value="Cna protein B-type domain"/>
    <property type="match status" value="2"/>
</dbReference>
<dbReference type="RefSeq" id="WP_379793822.1">
    <property type="nucleotide sequence ID" value="NZ_CP097263.1"/>
</dbReference>
<dbReference type="InterPro" id="IPR013783">
    <property type="entry name" value="Ig-like_fold"/>
</dbReference>
<evidence type="ECO:0000313" key="7">
    <source>
        <dbReference type="EMBL" id="MFC0539923.1"/>
    </source>
</evidence>
<proteinExistence type="inferred from homology"/>
<dbReference type="Proteomes" id="UP001589810">
    <property type="component" value="Unassembled WGS sequence"/>
</dbReference>
<keyword evidence="7" id="KW-0176">Collagen</keyword>
<protein>
    <recommendedName>
        <fullName evidence="3">alpha-amylase</fullName>
        <ecNumber evidence="3">3.2.1.1</ecNumber>
    </recommendedName>
    <alternativeName>
        <fullName evidence="6">1,4-alpha-D-glucan glucanohydrolase</fullName>
    </alternativeName>
</protein>
<evidence type="ECO:0000313" key="8">
    <source>
        <dbReference type="Proteomes" id="UP001589810"/>
    </source>
</evidence>
<name>A0ABV6MI07_9PSEU</name>
<comment type="catalytic activity">
    <reaction evidence="1">
        <text>Endohydrolysis of (1-&gt;4)-alpha-D-glucosidic linkages in polysaccharides containing three or more (1-&gt;4)-alpha-linked D-glucose units.</text>
        <dbReference type="EC" id="3.2.1.1"/>
    </reaction>
</comment>
<dbReference type="EMBL" id="JBHLUD010000001">
    <property type="protein sequence ID" value="MFC0539923.1"/>
    <property type="molecule type" value="Genomic_DNA"/>
</dbReference>
<accession>A0ABV6MI07</accession>
<dbReference type="Gene3D" id="2.60.40.10">
    <property type="entry name" value="Immunoglobulins"/>
    <property type="match status" value="1"/>
</dbReference>
<evidence type="ECO:0000256" key="5">
    <source>
        <dbReference type="ARBA" id="ARBA00022729"/>
    </source>
</evidence>
<dbReference type="PANTHER" id="PTHR36108">
    <property type="entry name" value="COLOSSIN-B-RELATED"/>
    <property type="match status" value="1"/>
</dbReference>
<gene>
    <name evidence="7" type="ORF">ACFFH7_00440</name>
</gene>